<dbReference type="InterPro" id="IPR035979">
    <property type="entry name" value="RBD_domain_sf"/>
</dbReference>
<evidence type="ECO:0000313" key="4">
    <source>
        <dbReference type="Proteomes" id="UP000008144"/>
    </source>
</evidence>
<dbReference type="Proteomes" id="UP000008144">
    <property type="component" value="Chromosome 8"/>
</dbReference>
<dbReference type="GO" id="GO:0019722">
    <property type="term" value="P:calcium-mediated signaling"/>
    <property type="evidence" value="ECO:0000318"/>
    <property type="project" value="GO_Central"/>
</dbReference>
<dbReference type="HOGENOM" id="CLU_076190_2_2_1"/>
<dbReference type="InterPro" id="IPR006931">
    <property type="entry name" value="Calcipressin"/>
</dbReference>
<dbReference type="GO" id="GO:0003676">
    <property type="term" value="F:nucleic acid binding"/>
    <property type="evidence" value="ECO:0007669"/>
    <property type="project" value="InterPro"/>
</dbReference>
<reference evidence="4" key="1">
    <citation type="journal article" date="2002" name="Science">
        <title>The draft genome of Ciona intestinalis: insights into chordate and vertebrate origins.</title>
        <authorList>
            <person name="Dehal P."/>
            <person name="Satou Y."/>
            <person name="Campbell R.K."/>
            <person name="Chapman J."/>
            <person name="Degnan B."/>
            <person name="De Tomaso A."/>
            <person name="Davidson B."/>
            <person name="Di Gregorio A."/>
            <person name="Gelpke M."/>
            <person name="Goodstein D.M."/>
            <person name="Harafuji N."/>
            <person name="Hastings K.E."/>
            <person name="Ho I."/>
            <person name="Hotta K."/>
            <person name="Huang W."/>
            <person name="Kawashima T."/>
            <person name="Lemaire P."/>
            <person name="Martinez D."/>
            <person name="Meinertzhagen I.A."/>
            <person name="Necula S."/>
            <person name="Nonaka M."/>
            <person name="Putnam N."/>
            <person name="Rash S."/>
            <person name="Saiga H."/>
            <person name="Satake M."/>
            <person name="Terry A."/>
            <person name="Yamada L."/>
            <person name="Wang H.G."/>
            <person name="Awazu S."/>
            <person name="Azumi K."/>
            <person name="Boore J."/>
            <person name="Branno M."/>
            <person name="Chin-Bow S."/>
            <person name="DeSantis R."/>
            <person name="Doyle S."/>
            <person name="Francino P."/>
            <person name="Keys D.N."/>
            <person name="Haga S."/>
            <person name="Hayashi H."/>
            <person name="Hino K."/>
            <person name="Imai K.S."/>
            <person name="Inaba K."/>
            <person name="Kano S."/>
            <person name="Kobayashi K."/>
            <person name="Kobayashi M."/>
            <person name="Lee B.I."/>
            <person name="Makabe K.W."/>
            <person name="Manohar C."/>
            <person name="Matassi G."/>
            <person name="Medina M."/>
            <person name="Mochizuki Y."/>
            <person name="Mount S."/>
            <person name="Morishita T."/>
            <person name="Miura S."/>
            <person name="Nakayama A."/>
            <person name="Nishizaka S."/>
            <person name="Nomoto H."/>
            <person name="Ohta F."/>
            <person name="Oishi K."/>
            <person name="Rigoutsos I."/>
            <person name="Sano M."/>
            <person name="Sasaki A."/>
            <person name="Sasakura Y."/>
            <person name="Shoguchi E."/>
            <person name="Shin-i T."/>
            <person name="Spagnuolo A."/>
            <person name="Stainier D."/>
            <person name="Suzuki M.M."/>
            <person name="Tassy O."/>
            <person name="Takatori N."/>
            <person name="Tokuoka M."/>
            <person name="Yagi K."/>
            <person name="Yoshizaki F."/>
            <person name="Wada S."/>
            <person name="Zhang C."/>
            <person name="Hyatt P.D."/>
            <person name="Larimer F."/>
            <person name="Detter C."/>
            <person name="Doggett N."/>
            <person name="Glavina T."/>
            <person name="Hawkins T."/>
            <person name="Richardson P."/>
            <person name="Lucas S."/>
            <person name="Kohara Y."/>
            <person name="Levine M."/>
            <person name="Satoh N."/>
            <person name="Rokhsar D.S."/>
        </authorList>
    </citation>
    <scope>NUCLEOTIDE SEQUENCE [LARGE SCALE GENOMIC DNA]</scope>
</reference>
<name>F6V542_CIOIN</name>
<dbReference type="CDD" id="cd12434">
    <property type="entry name" value="RRM_RCAN_like"/>
    <property type="match status" value="1"/>
</dbReference>
<dbReference type="GO" id="GO:0005737">
    <property type="term" value="C:cytoplasm"/>
    <property type="evidence" value="ECO:0000318"/>
    <property type="project" value="GO_Central"/>
</dbReference>
<dbReference type="PANTHER" id="PTHR10300">
    <property type="entry name" value="CALCIPRESSIN"/>
    <property type="match status" value="1"/>
</dbReference>
<dbReference type="GO" id="GO:0005634">
    <property type="term" value="C:nucleus"/>
    <property type="evidence" value="ECO:0000318"/>
    <property type="project" value="GO_Central"/>
</dbReference>
<dbReference type="FunCoup" id="F6V542">
    <property type="interactions" value="18"/>
</dbReference>
<dbReference type="InterPro" id="IPR012677">
    <property type="entry name" value="Nucleotide-bd_a/b_plait_sf"/>
</dbReference>
<organism evidence="3 4">
    <name type="scientific">Ciona intestinalis</name>
    <name type="common">Transparent sea squirt</name>
    <name type="synonym">Ascidia intestinalis</name>
    <dbReference type="NCBI Taxonomy" id="7719"/>
    <lineage>
        <taxon>Eukaryota</taxon>
        <taxon>Metazoa</taxon>
        <taxon>Chordata</taxon>
        <taxon>Tunicata</taxon>
        <taxon>Ascidiacea</taxon>
        <taxon>Phlebobranchia</taxon>
        <taxon>Cionidae</taxon>
        <taxon>Ciona</taxon>
    </lineage>
</organism>
<dbReference type="Gene3D" id="3.30.70.330">
    <property type="match status" value="1"/>
</dbReference>
<reference evidence="3" key="4">
    <citation type="submission" date="2025-09" db="UniProtKB">
        <authorList>
            <consortium name="Ensembl"/>
        </authorList>
    </citation>
    <scope>IDENTIFICATION</scope>
</reference>
<dbReference type="SUPFAM" id="SSF54928">
    <property type="entry name" value="RNA-binding domain, RBD"/>
    <property type="match status" value="1"/>
</dbReference>
<evidence type="ECO:0000256" key="1">
    <source>
        <dbReference type="ARBA" id="ARBA00008209"/>
    </source>
</evidence>
<accession>F6V542</accession>
<dbReference type="EMBL" id="EAAA01002686">
    <property type="status" value="NOT_ANNOTATED_CDS"/>
    <property type="molecule type" value="Genomic_DNA"/>
</dbReference>
<sequence>MEDNFELEDCGDLSPILFACNLNSEIFTSNDLKTQLENQFLNFGLAHFVYLPSFRRMRVEYNTAEEAILAKISLHNTVFHDNEMHIYFSQSAMSTQDTTTSLAPPKAEKQFLISPPASPPIGWEPIEENKPMFNFDLISAVVELEPGQSHELHKATTTT</sequence>
<dbReference type="STRING" id="7719.ENSCINP00000024357"/>
<protein>
    <recommendedName>
        <fullName evidence="5">Calcipressin-2</fullName>
    </recommendedName>
</protein>
<dbReference type="InParanoid" id="F6V542"/>
<dbReference type="PANTHER" id="PTHR10300:SF14">
    <property type="entry name" value="PROTEIN SARAH"/>
    <property type="match status" value="1"/>
</dbReference>
<dbReference type="OMA" id="ESGCHFD"/>
<evidence type="ECO:0008006" key="5">
    <source>
        <dbReference type="Google" id="ProtNLM"/>
    </source>
</evidence>
<keyword evidence="4" id="KW-1185">Reference proteome</keyword>
<comment type="function">
    <text evidence="2">Inhibits calcineurin-dependent transcriptional responses by binding to the catalytic domain of calcineurin A. Could play a role during central nervous system development.</text>
</comment>
<dbReference type="AlphaFoldDB" id="F6V542"/>
<dbReference type="Ensembl" id="ENSCINT00000024603.1">
    <property type="protein sequence ID" value="ENSCINP00000024357.1"/>
    <property type="gene ID" value="ENSCING00000013221.1"/>
</dbReference>
<dbReference type="GeneTree" id="ENSGT00940000170734"/>
<dbReference type="GO" id="GO:0008597">
    <property type="term" value="F:calcium-dependent protein serine/threonine phosphatase regulator activity"/>
    <property type="evidence" value="ECO:0000318"/>
    <property type="project" value="GO_Central"/>
</dbReference>
<reference evidence="3" key="3">
    <citation type="submission" date="2025-08" db="UniProtKB">
        <authorList>
            <consortium name="Ensembl"/>
        </authorList>
    </citation>
    <scope>IDENTIFICATION</scope>
</reference>
<evidence type="ECO:0000313" key="3">
    <source>
        <dbReference type="Ensembl" id="ENSCINP00000024357.1"/>
    </source>
</evidence>
<dbReference type="Pfam" id="PF04847">
    <property type="entry name" value="Calcipressin"/>
    <property type="match status" value="1"/>
</dbReference>
<evidence type="ECO:0000256" key="2">
    <source>
        <dbReference type="ARBA" id="ARBA00024927"/>
    </source>
</evidence>
<comment type="similarity">
    <text evidence="1">Belongs to the RCAN family.</text>
</comment>
<proteinExistence type="inferred from homology"/>
<reference evidence="3" key="2">
    <citation type="journal article" date="2008" name="Genome Biol.">
        <title>Improved genome assembly and evidence-based global gene model set for the chordate Ciona intestinalis: new insight into intron and operon populations.</title>
        <authorList>
            <person name="Satou Y."/>
            <person name="Mineta K."/>
            <person name="Ogasawara M."/>
            <person name="Sasakura Y."/>
            <person name="Shoguchi E."/>
            <person name="Ueno K."/>
            <person name="Yamada L."/>
            <person name="Matsumoto J."/>
            <person name="Wasserscheid J."/>
            <person name="Dewar K."/>
            <person name="Wiley G.B."/>
            <person name="Macmil S.L."/>
            <person name="Roe B.A."/>
            <person name="Zeller R.W."/>
            <person name="Hastings K.E."/>
            <person name="Lemaire P."/>
            <person name="Lindquist E."/>
            <person name="Endo T."/>
            <person name="Hotta K."/>
            <person name="Inaba K."/>
        </authorList>
    </citation>
    <scope>NUCLEOTIDE SEQUENCE [LARGE SCALE GENOMIC DNA]</scope>
    <source>
        <strain evidence="3">wild type</strain>
    </source>
</reference>